<evidence type="ECO:0000256" key="8">
    <source>
        <dbReference type="ARBA" id="ARBA00023136"/>
    </source>
</evidence>
<evidence type="ECO:0000256" key="10">
    <source>
        <dbReference type="ARBA" id="ARBA00068717"/>
    </source>
</evidence>
<dbReference type="OrthoDB" id="10253736at2759"/>
<dbReference type="GO" id="GO:0052650">
    <property type="term" value="F:all-trans-retinol dehydrogenase (NADP+) activity"/>
    <property type="evidence" value="ECO:0007669"/>
    <property type="project" value="UniProtKB-ARBA"/>
</dbReference>
<keyword evidence="14" id="KW-1185">Reference proteome</keyword>
<dbReference type="VEuPathDB" id="FungiDB:ASPWEDRAFT_72229"/>
<accession>A0A1L9R8Q6</accession>
<dbReference type="PRINTS" id="PR00080">
    <property type="entry name" value="SDRFAMILY"/>
</dbReference>
<keyword evidence="8" id="KW-0472">Membrane</keyword>
<keyword evidence="7" id="KW-0443">Lipid metabolism</keyword>
<gene>
    <name evidence="13" type="ORF">ASPWEDRAFT_72229</name>
</gene>
<evidence type="ECO:0000256" key="12">
    <source>
        <dbReference type="RuleBase" id="RU000363"/>
    </source>
</evidence>
<evidence type="ECO:0000256" key="3">
    <source>
        <dbReference type="ARBA" id="ARBA00022692"/>
    </source>
</evidence>
<keyword evidence="5" id="KW-1133">Transmembrane helix</keyword>
<evidence type="ECO:0000256" key="2">
    <source>
        <dbReference type="ARBA" id="ARBA00006484"/>
    </source>
</evidence>
<dbReference type="Gene3D" id="3.40.50.720">
    <property type="entry name" value="NAD(P)-binding Rossmann-like Domain"/>
    <property type="match status" value="1"/>
</dbReference>
<comment type="subcellular location">
    <subcellularLocation>
        <location evidence="1">Membrane</location>
        <topology evidence="1">Multi-pass membrane protein</topology>
    </subcellularLocation>
</comment>
<proteinExistence type="inferred from homology"/>
<evidence type="ECO:0000256" key="9">
    <source>
        <dbReference type="ARBA" id="ARBA00059620"/>
    </source>
</evidence>
<dbReference type="Proteomes" id="UP000184383">
    <property type="component" value="Unassembled WGS sequence"/>
</dbReference>
<reference evidence="14" key="1">
    <citation type="journal article" date="2017" name="Genome Biol.">
        <title>Comparative genomics reveals high biological diversity and specific adaptations in the industrially and medically important fungal genus Aspergillus.</title>
        <authorList>
            <person name="de Vries R.P."/>
            <person name="Riley R."/>
            <person name="Wiebenga A."/>
            <person name="Aguilar-Osorio G."/>
            <person name="Amillis S."/>
            <person name="Uchima C.A."/>
            <person name="Anderluh G."/>
            <person name="Asadollahi M."/>
            <person name="Askin M."/>
            <person name="Barry K."/>
            <person name="Battaglia E."/>
            <person name="Bayram O."/>
            <person name="Benocci T."/>
            <person name="Braus-Stromeyer S.A."/>
            <person name="Caldana C."/>
            <person name="Canovas D."/>
            <person name="Cerqueira G.C."/>
            <person name="Chen F."/>
            <person name="Chen W."/>
            <person name="Choi C."/>
            <person name="Clum A."/>
            <person name="Dos Santos R.A."/>
            <person name="Damasio A.R."/>
            <person name="Diallinas G."/>
            <person name="Emri T."/>
            <person name="Fekete E."/>
            <person name="Flipphi M."/>
            <person name="Freyberg S."/>
            <person name="Gallo A."/>
            <person name="Gournas C."/>
            <person name="Habgood R."/>
            <person name="Hainaut M."/>
            <person name="Harispe M.L."/>
            <person name="Henrissat B."/>
            <person name="Hilden K.S."/>
            <person name="Hope R."/>
            <person name="Hossain A."/>
            <person name="Karabika E."/>
            <person name="Karaffa L."/>
            <person name="Karanyi Z."/>
            <person name="Krasevec N."/>
            <person name="Kuo A."/>
            <person name="Kusch H."/>
            <person name="LaButti K."/>
            <person name="Lagendijk E.L."/>
            <person name="Lapidus A."/>
            <person name="Levasseur A."/>
            <person name="Lindquist E."/>
            <person name="Lipzen A."/>
            <person name="Logrieco A.F."/>
            <person name="MacCabe A."/>
            <person name="Maekelae M.R."/>
            <person name="Malavazi I."/>
            <person name="Melin P."/>
            <person name="Meyer V."/>
            <person name="Mielnichuk N."/>
            <person name="Miskei M."/>
            <person name="Molnar A.P."/>
            <person name="Mule G."/>
            <person name="Ngan C.Y."/>
            <person name="Orejas M."/>
            <person name="Orosz E."/>
            <person name="Ouedraogo J.P."/>
            <person name="Overkamp K.M."/>
            <person name="Park H.-S."/>
            <person name="Perrone G."/>
            <person name="Piumi F."/>
            <person name="Punt P.J."/>
            <person name="Ram A.F."/>
            <person name="Ramon A."/>
            <person name="Rauscher S."/>
            <person name="Record E."/>
            <person name="Riano-Pachon D.M."/>
            <person name="Robert V."/>
            <person name="Roehrig J."/>
            <person name="Ruller R."/>
            <person name="Salamov A."/>
            <person name="Salih N.S."/>
            <person name="Samson R.A."/>
            <person name="Sandor E."/>
            <person name="Sanguinetti M."/>
            <person name="Schuetze T."/>
            <person name="Sepcic K."/>
            <person name="Shelest E."/>
            <person name="Sherlock G."/>
            <person name="Sophianopoulou V."/>
            <person name="Squina F.M."/>
            <person name="Sun H."/>
            <person name="Susca A."/>
            <person name="Todd R.B."/>
            <person name="Tsang A."/>
            <person name="Unkles S.E."/>
            <person name="van de Wiele N."/>
            <person name="van Rossen-Uffink D."/>
            <person name="Oliveira J.V."/>
            <person name="Vesth T.C."/>
            <person name="Visser J."/>
            <person name="Yu J.-H."/>
            <person name="Zhou M."/>
            <person name="Andersen M.R."/>
            <person name="Archer D.B."/>
            <person name="Baker S.E."/>
            <person name="Benoit I."/>
            <person name="Brakhage A.A."/>
            <person name="Braus G.H."/>
            <person name="Fischer R."/>
            <person name="Frisvad J.C."/>
            <person name="Goldman G.H."/>
            <person name="Houbraken J."/>
            <person name="Oakley B."/>
            <person name="Pocsi I."/>
            <person name="Scazzocchio C."/>
            <person name="Seiboth B."/>
            <person name="vanKuyk P.A."/>
            <person name="Wortman J."/>
            <person name="Dyer P.S."/>
            <person name="Grigoriev I.V."/>
        </authorList>
    </citation>
    <scope>NUCLEOTIDE SEQUENCE [LARGE SCALE GENOMIC DNA]</scope>
    <source>
        <strain evidence="14">DTO 134E9</strain>
    </source>
</reference>
<dbReference type="PRINTS" id="PR00081">
    <property type="entry name" value="GDHRDH"/>
</dbReference>
<evidence type="ECO:0000256" key="11">
    <source>
        <dbReference type="ARBA" id="ARBA00082544"/>
    </source>
</evidence>
<dbReference type="PANTHER" id="PTHR24322">
    <property type="entry name" value="PKSB"/>
    <property type="match status" value="1"/>
</dbReference>
<dbReference type="FunFam" id="3.40.50.720:FF:000131">
    <property type="entry name" value="Short-chain dehydrogenase/reductase 3"/>
    <property type="match status" value="1"/>
</dbReference>
<dbReference type="InterPro" id="IPR036291">
    <property type="entry name" value="NAD(P)-bd_dom_sf"/>
</dbReference>
<dbReference type="STRING" id="1073089.A0A1L9R8Q6"/>
<evidence type="ECO:0000256" key="1">
    <source>
        <dbReference type="ARBA" id="ARBA00004141"/>
    </source>
</evidence>
<comment type="function">
    <text evidence="9">Catalyzes the reduction of all-trans-retinal to all-trans-retinol in the presence of NADPH.</text>
</comment>
<comment type="similarity">
    <text evidence="2 12">Belongs to the short-chain dehydrogenases/reductases (SDR) family.</text>
</comment>
<sequence>MDKLYTTLTNLTPYIHPTARNILSSPSTRSTLAILAGLYLVRKVNNGLSYGVLNNWQSAKPWKAENELAIVTGGSSGIGNNLAFDLTRQGVKVIELDIQEPKDLPPNAHFIKTDITIAESIKDAADIIRKEHGEPTILINNAGVFYNGTILDEPESLIRRTLNVNTLAHFLTAKEFLPSMIEKNHGHIAIVASMAGHLCLGEMVDYASAKAGAVAFYEGITQELRLWHKAPKIRTSLILPMWVDTPLITNLTAAGDKFNQPVLDTKVVSEAIVNQIVAQKSGQIILPTYSTAISYIRSFPVWLQEVGRTFGSGIIKNVRDEVWSKTA</sequence>
<dbReference type="PANTHER" id="PTHR24322:SF736">
    <property type="entry name" value="RETINOL DEHYDROGENASE 10"/>
    <property type="match status" value="1"/>
</dbReference>
<keyword evidence="4" id="KW-0521">NADP</keyword>
<evidence type="ECO:0000256" key="7">
    <source>
        <dbReference type="ARBA" id="ARBA00023098"/>
    </source>
</evidence>
<protein>
    <recommendedName>
        <fullName evidence="10">Short-chain dehydrogenase/reductase 3</fullName>
    </recommendedName>
    <alternativeName>
        <fullName evidence="11">Retinal short-chain dehydrogenase/reductase 1</fullName>
    </alternativeName>
</protein>
<evidence type="ECO:0000256" key="6">
    <source>
        <dbReference type="ARBA" id="ARBA00023002"/>
    </source>
</evidence>
<dbReference type="GeneID" id="63755081"/>
<dbReference type="AlphaFoldDB" id="A0A1L9R8Q6"/>
<keyword evidence="6" id="KW-0560">Oxidoreductase</keyword>
<evidence type="ECO:0000256" key="5">
    <source>
        <dbReference type="ARBA" id="ARBA00022989"/>
    </source>
</evidence>
<evidence type="ECO:0000256" key="4">
    <source>
        <dbReference type="ARBA" id="ARBA00022857"/>
    </source>
</evidence>
<dbReference type="GO" id="GO:0016020">
    <property type="term" value="C:membrane"/>
    <property type="evidence" value="ECO:0007669"/>
    <property type="project" value="UniProtKB-SubCell"/>
</dbReference>
<keyword evidence="3" id="KW-0812">Transmembrane</keyword>
<dbReference type="InterPro" id="IPR002347">
    <property type="entry name" value="SDR_fam"/>
</dbReference>
<dbReference type="SUPFAM" id="SSF51735">
    <property type="entry name" value="NAD(P)-binding Rossmann-fold domains"/>
    <property type="match status" value="1"/>
</dbReference>
<evidence type="ECO:0000313" key="14">
    <source>
        <dbReference type="Proteomes" id="UP000184383"/>
    </source>
</evidence>
<name>A0A1L9R8Q6_ASPWE</name>
<dbReference type="Pfam" id="PF00106">
    <property type="entry name" value="adh_short"/>
    <property type="match status" value="1"/>
</dbReference>
<dbReference type="EMBL" id="KV878216">
    <property type="protein sequence ID" value="OJJ31258.1"/>
    <property type="molecule type" value="Genomic_DNA"/>
</dbReference>
<evidence type="ECO:0000313" key="13">
    <source>
        <dbReference type="EMBL" id="OJJ31258.1"/>
    </source>
</evidence>
<organism evidence="13 14">
    <name type="scientific">Aspergillus wentii DTO 134E9</name>
    <dbReference type="NCBI Taxonomy" id="1073089"/>
    <lineage>
        <taxon>Eukaryota</taxon>
        <taxon>Fungi</taxon>
        <taxon>Dikarya</taxon>
        <taxon>Ascomycota</taxon>
        <taxon>Pezizomycotina</taxon>
        <taxon>Eurotiomycetes</taxon>
        <taxon>Eurotiomycetidae</taxon>
        <taxon>Eurotiales</taxon>
        <taxon>Aspergillaceae</taxon>
        <taxon>Aspergillus</taxon>
        <taxon>Aspergillus subgen. Cremei</taxon>
    </lineage>
</organism>
<dbReference type="RefSeq" id="XP_040684935.1">
    <property type="nucleotide sequence ID" value="XM_040839233.1"/>
</dbReference>